<name>A0AB38E860_XANCH</name>
<comment type="caution">
    <text evidence="1">The sequence shown here is derived from an EMBL/GenBank/DDBJ whole genome shotgun (WGS) entry which is preliminary data.</text>
</comment>
<proteinExistence type="predicted"/>
<sequence length="1006" mass="108358">MALSRCHAGALNGNTSSTCIGIGTPHAPSIALAPSVTSGRRCEFQTGASGCSDQRVATHRRGLHHASTQRAPAQTAGAFVPLAIREYVTQSGTLLGQRRTSLDRKRRRIANGAGARLPTADEQRVAAGFHRALSAAVHVAQGARIQLEGQRALLARRKMHALKTDQAAQRRLRAVRILQIHLRHFVAGTCTGVAHGRGHLQRVAGLQRGGGQLRRVVGKAGVAQAIAKRKQRLALEVAIGAALHVVTDVGRQVLGGAVEGHRQAAAGIVVAGQHARDRGAAGLARVPRGHDRIGMRLGPVQGHRAAAHQYHHQRFARGLCPLEQRLLRGGQGDVVAVAAVEAGDIDPQLFAFHIRRQANEGDHRVCLCHGLFGLGQLRGGRSQPFQAHALILAAVLHFQANLAWAGVVEMQHGFHAAAVGVVHAGRHVLVFGVAGNHQLVVDIQAHRVVSAAIEATRHAHCQGVIASAGRQQFAAPAHRIPVGRHALDRGDLIPVEAHRAVLPHHACSTAHVDVVEIFATQPRLAIAAQCGLRDHAGHAGSQRCALCVAHLLRAEALTQAQQWRYRRRRGALVIGLKCSQCVGIRADHCHTCAGFERQGVGIVLQQHDRLGGRLQGQRTMRCVVHVLRAEPRVRILARSLQLAQAVARCKQAHQRLVEQGFVHFAARDRRAEFAIGMPAIEIMPGLQCGGRRAGVVRAEVMELGHVVYGIAVGHHKALEAPVAAHAAVEQPVRCADRGAVQRVVGAHHRAGLAFDQRGAKRRRIGRFHIVRRHIHIEAMPSRLGAAVHRDVLGRGDRAWMVEILALQAADEAHRHLPGEKRIFAVGFHATAPARVAEDVDVGRPDGQARVAFMVLARTTGLVELGARFGGHHRAHLLHQAGIPARRQADRLRKHRGVAVARDAVQAFAPPLIGGDAQARNRRCIVHGLRHFFFAAHLRDQGGGALFGRSAPFGRGGKGEAGQCQAKAHCHGKARYKHGRHGFTPGRRPRPLGIVLVVPQWLRRGEG</sequence>
<organism evidence="1 2">
    <name type="scientific">Xanthomonas campestris pv. phaseoli</name>
    <dbReference type="NCBI Taxonomy" id="317013"/>
    <lineage>
        <taxon>Bacteria</taxon>
        <taxon>Pseudomonadati</taxon>
        <taxon>Pseudomonadota</taxon>
        <taxon>Gammaproteobacteria</taxon>
        <taxon>Lysobacterales</taxon>
        <taxon>Lysobacteraceae</taxon>
        <taxon>Xanthomonas</taxon>
    </lineage>
</organism>
<reference evidence="1 2" key="1">
    <citation type="submission" date="2017-10" db="EMBL/GenBank/DDBJ databases">
        <authorList>
            <person name="Regsiter A."/>
            <person name="William W."/>
        </authorList>
    </citation>
    <scope>NUCLEOTIDE SEQUENCE [LARGE SCALE GENOMIC DNA]</scope>
    <source>
        <strain evidence="1 2">CFBP7430</strain>
    </source>
</reference>
<protein>
    <submittedName>
        <fullName evidence="1">Uncharacterized protein</fullName>
    </submittedName>
</protein>
<dbReference type="AlphaFoldDB" id="A0AB38E860"/>
<evidence type="ECO:0000313" key="1">
    <source>
        <dbReference type="EMBL" id="SON92842.1"/>
    </source>
</evidence>
<dbReference type="EMBL" id="OCYS01000148">
    <property type="protein sequence ID" value="SON92842.1"/>
    <property type="molecule type" value="Genomic_DNA"/>
</dbReference>
<accession>A0AB38E860</accession>
<dbReference type="Proteomes" id="UP000234166">
    <property type="component" value="Unassembled WGS sequence"/>
</dbReference>
<gene>
    <name evidence="1" type="ORF">XAP7430_890042</name>
</gene>
<evidence type="ECO:0000313" key="2">
    <source>
        <dbReference type="Proteomes" id="UP000234166"/>
    </source>
</evidence>